<accession>A0A9X2SNM3</accession>
<feature type="transmembrane region" description="Helical" evidence="1">
    <location>
        <begin position="80"/>
        <end position="99"/>
    </location>
</feature>
<dbReference type="Proteomes" id="UP001144096">
    <property type="component" value="Unassembled WGS sequence"/>
</dbReference>
<evidence type="ECO:0000256" key="1">
    <source>
        <dbReference type="SAM" id="Phobius"/>
    </source>
</evidence>
<keyword evidence="1" id="KW-0812">Transmembrane</keyword>
<dbReference type="InterPro" id="IPR005530">
    <property type="entry name" value="SPW"/>
</dbReference>
<keyword evidence="4" id="KW-1185">Reference proteome</keyword>
<sequence length="142" mass="15077">MVTRGGEQHFWIGPGTEGALTPSLPSSLAFVAALWLGFAPYVLHFSQVRHGLADSIDVLVALVVAVLALVRTVVPRDYPAFSVVNAALGLWLIVAPFLLGYDLTRVIVTDLVVGVLLLGLSGLSAVLTYRQRAKAQAGDLRA</sequence>
<comment type="caution">
    <text evidence="3">The sequence shown here is derived from an EMBL/GenBank/DDBJ whole genome shotgun (WGS) entry which is preliminary data.</text>
</comment>
<gene>
    <name evidence="3" type="ORF">M8542_39660</name>
</gene>
<protein>
    <submittedName>
        <fullName evidence="3">SPW repeat protein</fullName>
    </submittedName>
</protein>
<feature type="transmembrane region" description="Helical" evidence="1">
    <location>
        <begin position="111"/>
        <end position="129"/>
    </location>
</feature>
<dbReference type="EMBL" id="JAMXQV010000029">
    <property type="protein sequence ID" value="MCR6488964.1"/>
    <property type="molecule type" value="Genomic_DNA"/>
</dbReference>
<evidence type="ECO:0000313" key="3">
    <source>
        <dbReference type="EMBL" id="MCR6488964.1"/>
    </source>
</evidence>
<keyword evidence="1" id="KW-1133">Transmembrane helix</keyword>
<keyword evidence="1" id="KW-0472">Membrane</keyword>
<dbReference type="AlphaFoldDB" id="A0A9X2SNM3"/>
<name>A0A9X2SNM3_9PSEU</name>
<proteinExistence type="predicted"/>
<dbReference type="Pfam" id="PF03779">
    <property type="entry name" value="SPW"/>
    <property type="match status" value="1"/>
</dbReference>
<feature type="transmembrane region" description="Helical" evidence="1">
    <location>
        <begin position="24"/>
        <end position="43"/>
    </location>
</feature>
<evidence type="ECO:0000313" key="4">
    <source>
        <dbReference type="Proteomes" id="UP001144096"/>
    </source>
</evidence>
<reference evidence="3" key="1">
    <citation type="submission" date="2022-06" db="EMBL/GenBank/DDBJ databases">
        <title>Amycolatopsis iheyaensis sp. nov., a new species of the genus Amycolatopsis isolated from soil in Iheya island, Japan.</title>
        <authorList>
            <person name="Ngamcharungchit C."/>
            <person name="Kanto H."/>
            <person name="Take A."/>
            <person name="Intra B."/>
            <person name="Matsumoto A."/>
            <person name="Panbangred W."/>
            <person name="Inahashi Y."/>
        </authorList>
    </citation>
    <scope>NUCLEOTIDE SEQUENCE</scope>
    <source>
        <strain evidence="3">OK19-0408</strain>
    </source>
</reference>
<organism evidence="3 4">
    <name type="scientific">Amycolatopsis iheyensis</name>
    <dbReference type="NCBI Taxonomy" id="2945988"/>
    <lineage>
        <taxon>Bacteria</taxon>
        <taxon>Bacillati</taxon>
        <taxon>Actinomycetota</taxon>
        <taxon>Actinomycetes</taxon>
        <taxon>Pseudonocardiales</taxon>
        <taxon>Pseudonocardiaceae</taxon>
        <taxon>Amycolatopsis</taxon>
    </lineage>
</organism>
<feature type="transmembrane region" description="Helical" evidence="1">
    <location>
        <begin position="55"/>
        <end position="74"/>
    </location>
</feature>
<evidence type="ECO:0000259" key="2">
    <source>
        <dbReference type="Pfam" id="PF03779"/>
    </source>
</evidence>
<dbReference type="RefSeq" id="WP_257925533.1">
    <property type="nucleotide sequence ID" value="NZ_JAMXQV010000029.1"/>
</dbReference>
<feature type="domain" description="SPW repeat-containing integral membrane" evidence="2">
    <location>
        <begin position="26"/>
        <end position="121"/>
    </location>
</feature>